<comment type="caution">
    <text evidence="2">The sequence shown here is derived from an EMBL/GenBank/DDBJ whole genome shotgun (WGS) entry which is preliminary data.</text>
</comment>
<dbReference type="InterPro" id="IPR018712">
    <property type="entry name" value="Tle1-like_cat"/>
</dbReference>
<dbReference type="PANTHER" id="PTHR33840">
    <property type="match status" value="1"/>
</dbReference>
<dbReference type="AlphaFoldDB" id="A0A2S3WYC5"/>
<gene>
    <name evidence="2" type="ORF">BGP84_26635</name>
</gene>
<name>A0A2S3WYC5_PSEPU</name>
<dbReference type="RefSeq" id="WP_181004549.1">
    <property type="nucleotide sequence ID" value="NZ_MINH01000021.1"/>
</dbReference>
<dbReference type="PANTHER" id="PTHR33840:SF1">
    <property type="entry name" value="TLE1 PHOSPHOLIPASE DOMAIN-CONTAINING PROTEIN"/>
    <property type="match status" value="1"/>
</dbReference>
<proteinExistence type="predicted"/>
<dbReference type="EMBL" id="MINH01000021">
    <property type="protein sequence ID" value="POG06399.1"/>
    <property type="molecule type" value="Genomic_DNA"/>
</dbReference>
<dbReference type="Pfam" id="PF09994">
    <property type="entry name" value="T6SS_Tle1-like_cat"/>
    <property type="match status" value="1"/>
</dbReference>
<feature type="domain" description="T6SS Phospholipase effector Tle1-like catalytic" evidence="1">
    <location>
        <begin position="12"/>
        <end position="122"/>
    </location>
</feature>
<dbReference type="Proteomes" id="UP000237230">
    <property type="component" value="Unassembled WGS sequence"/>
</dbReference>
<accession>A0A2S3WYC5</accession>
<sequence length="401" mass="43383">MGKQCSCVRVGIFFDGTGNNQGNVSQPLSNIALLHGLYPQGEVGGQAFIKLYVEGVGTTTGEADSLYAQGTGRGATGVQARVNQALVRVGEQLRLLAVPERVEFDLFGFSRGAATARQLANQLGSDEGLPAELQRARVINFIGLFDTVAAIVEPLRGQFDPADARLGGLCLGLPEGIARQVVQLVARDEQRHNFALVLSGNDIIVPGVHSNIGGGYAQSMLEQVLLNKPFSSRVTQATQAERTNAYAQAHALLTELGDPVARVLTWEEPVSGARAQRDEAQKDVYAAVYREREVYGHLSRVYLSIMRELGLRHGVPFLPLGDVEAHRVPDELRGISRSLHDYVLNGGAWLTAEEEALLQKRYVHASAHWNALKGLRCSGLDVLFVDRPAQGGRVVHENPVG</sequence>
<evidence type="ECO:0000313" key="3">
    <source>
        <dbReference type="Proteomes" id="UP000237230"/>
    </source>
</evidence>
<reference evidence="2 3" key="2">
    <citation type="submission" date="2018-03" db="EMBL/GenBank/DDBJ databases">
        <title>Draft genome of Pseudomonas putida strain KH-21-114.</title>
        <authorList>
            <person name="Yoshizawa S."/>
            <person name="Khan N.H."/>
            <person name="Nishimura M."/>
            <person name="Chiura H.X."/>
            <person name="Ogura Y."/>
            <person name="Hayashi T."/>
            <person name="Kogure K."/>
        </authorList>
    </citation>
    <scope>NUCLEOTIDE SEQUENCE [LARGE SCALE GENOMIC DNA]</scope>
    <source>
        <strain evidence="2 3">KH-21-114</strain>
    </source>
</reference>
<protein>
    <submittedName>
        <fullName evidence="2">Type IV secretion protein Rhs</fullName>
    </submittedName>
</protein>
<organism evidence="2 3">
    <name type="scientific">Pseudomonas putida</name>
    <name type="common">Arthrobacter siderocapsulatus</name>
    <dbReference type="NCBI Taxonomy" id="303"/>
    <lineage>
        <taxon>Bacteria</taxon>
        <taxon>Pseudomonadati</taxon>
        <taxon>Pseudomonadota</taxon>
        <taxon>Gammaproteobacteria</taxon>
        <taxon>Pseudomonadales</taxon>
        <taxon>Pseudomonadaceae</taxon>
        <taxon>Pseudomonas</taxon>
    </lineage>
</organism>
<reference evidence="2 3" key="1">
    <citation type="submission" date="2016-08" db="EMBL/GenBank/DDBJ databases">
        <authorList>
            <person name="Seilhamer J.J."/>
        </authorList>
    </citation>
    <scope>NUCLEOTIDE SEQUENCE [LARGE SCALE GENOMIC DNA]</scope>
    <source>
        <strain evidence="2 3">KH-21-114</strain>
    </source>
</reference>
<evidence type="ECO:0000259" key="1">
    <source>
        <dbReference type="Pfam" id="PF09994"/>
    </source>
</evidence>
<evidence type="ECO:0000313" key="2">
    <source>
        <dbReference type="EMBL" id="POG06399.1"/>
    </source>
</evidence>